<dbReference type="EMBL" id="ML977591">
    <property type="protein sequence ID" value="KAF2000074.1"/>
    <property type="molecule type" value="Genomic_DNA"/>
</dbReference>
<evidence type="ECO:0000313" key="1">
    <source>
        <dbReference type="EMBL" id="KAF2000074.1"/>
    </source>
</evidence>
<name>A0A6A5WGL2_9PLEO</name>
<keyword evidence="2" id="KW-1185">Reference proteome</keyword>
<sequence length="176" mass="21463">MPKDTFVPSYVPTQHPWRRRPAEYARGHGWYQGGERRRGVKPHYHYIWPKDGKNGSKWGRWKDVMTGKGPDIHVTISADKKDYMHNRQRRSRWSNHMNLDDRGPDGALKYQLPWARRNHLDSAYDFHHRKYMRPHKHMWSDTLWQDEPNGHFQFPYAWRNMAGEWWQHDPDAFTDW</sequence>
<proteinExistence type="predicted"/>
<accession>A0A6A5WGL2</accession>
<protein>
    <submittedName>
        <fullName evidence="1">Uncharacterized protein</fullName>
    </submittedName>
</protein>
<dbReference type="OrthoDB" id="5331170at2759"/>
<organism evidence="1 2">
    <name type="scientific">Amniculicola lignicola CBS 123094</name>
    <dbReference type="NCBI Taxonomy" id="1392246"/>
    <lineage>
        <taxon>Eukaryota</taxon>
        <taxon>Fungi</taxon>
        <taxon>Dikarya</taxon>
        <taxon>Ascomycota</taxon>
        <taxon>Pezizomycotina</taxon>
        <taxon>Dothideomycetes</taxon>
        <taxon>Pleosporomycetidae</taxon>
        <taxon>Pleosporales</taxon>
        <taxon>Amniculicolaceae</taxon>
        <taxon>Amniculicola</taxon>
    </lineage>
</organism>
<dbReference type="AlphaFoldDB" id="A0A6A5WGL2"/>
<reference evidence="1" key="1">
    <citation type="journal article" date="2020" name="Stud. Mycol.">
        <title>101 Dothideomycetes genomes: a test case for predicting lifestyles and emergence of pathogens.</title>
        <authorList>
            <person name="Haridas S."/>
            <person name="Albert R."/>
            <person name="Binder M."/>
            <person name="Bloem J."/>
            <person name="Labutti K."/>
            <person name="Salamov A."/>
            <person name="Andreopoulos B."/>
            <person name="Baker S."/>
            <person name="Barry K."/>
            <person name="Bills G."/>
            <person name="Bluhm B."/>
            <person name="Cannon C."/>
            <person name="Castanera R."/>
            <person name="Culley D."/>
            <person name="Daum C."/>
            <person name="Ezra D."/>
            <person name="Gonzalez J."/>
            <person name="Henrissat B."/>
            <person name="Kuo A."/>
            <person name="Liang C."/>
            <person name="Lipzen A."/>
            <person name="Lutzoni F."/>
            <person name="Magnuson J."/>
            <person name="Mondo S."/>
            <person name="Nolan M."/>
            <person name="Ohm R."/>
            <person name="Pangilinan J."/>
            <person name="Park H.-J."/>
            <person name="Ramirez L."/>
            <person name="Alfaro M."/>
            <person name="Sun H."/>
            <person name="Tritt A."/>
            <person name="Yoshinaga Y."/>
            <person name="Zwiers L.-H."/>
            <person name="Turgeon B."/>
            <person name="Goodwin S."/>
            <person name="Spatafora J."/>
            <person name="Crous P."/>
            <person name="Grigoriev I."/>
        </authorList>
    </citation>
    <scope>NUCLEOTIDE SEQUENCE</scope>
    <source>
        <strain evidence="1">CBS 123094</strain>
    </source>
</reference>
<gene>
    <name evidence="1" type="ORF">P154DRAFT_576405</name>
</gene>
<dbReference type="Proteomes" id="UP000799779">
    <property type="component" value="Unassembled WGS sequence"/>
</dbReference>
<evidence type="ECO:0000313" key="2">
    <source>
        <dbReference type="Proteomes" id="UP000799779"/>
    </source>
</evidence>